<sequence>MSAERALAVCMNSPKTRSCSCAASERVVEDAAIELVVEVCAQPLLQLERQARRRVDRLYELLLVVQVQVEHHVEVLVDDRVRYRDAGAAFAAVSVESHFTTSK</sequence>
<dbReference type="Proteomes" id="UP000694044">
    <property type="component" value="Unassembled WGS sequence"/>
</dbReference>
<dbReference type="EMBL" id="JAGDFM010000179">
    <property type="protein sequence ID" value="KAG7383355.1"/>
    <property type="molecule type" value="Genomic_DNA"/>
</dbReference>
<keyword evidence="2" id="KW-1185">Reference proteome</keyword>
<evidence type="ECO:0000313" key="1">
    <source>
        <dbReference type="EMBL" id="KAG7383355.1"/>
    </source>
</evidence>
<evidence type="ECO:0000313" key="2">
    <source>
        <dbReference type="Proteomes" id="UP000694044"/>
    </source>
</evidence>
<name>A0A8T1VPS4_9STRA</name>
<dbReference type="AlphaFoldDB" id="A0A8T1VPS4"/>
<reference evidence="1" key="1">
    <citation type="submission" date="2021-02" db="EMBL/GenBank/DDBJ databases">
        <authorList>
            <person name="Palmer J.M."/>
        </authorList>
    </citation>
    <scope>NUCLEOTIDE SEQUENCE</scope>
    <source>
        <strain evidence="1">SCRP734</strain>
    </source>
</reference>
<protein>
    <submittedName>
        <fullName evidence="1">Uncharacterized protein</fullName>
    </submittedName>
</protein>
<accession>A0A8T1VPS4</accession>
<proteinExistence type="predicted"/>
<organism evidence="1 2">
    <name type="scientific">Phytophthora pseudosyringae</name>
    <dbReference type="NCBI Taxonomy" id="221518"/>
    <lineage>
        <taxon>Eukaryota</taxon>
        <taxon>Sar</taxon>
        <taxon>Stramenopiles</taxon>
        <taxon>Oomycota</taxon>
        <taxon>Peronosporomycetes</taxon>
        <taxon>Peronosporales</taxon>
        <taxon>Peronosporaceae</taxon>
        <taxon>Phytophthora</taxon>
    </lineage>
</organism>
<comment type="caution">
    <text evidence="1">The sequence shown here is derived from an EMBL/GenBank/DDBJ whole genome shotgun (WGS) entry which is preliminary data.</text>
</comment>
<gene>
    <name evidence="1" type="ORF">PHYPSEUDO_003735</name>
</gene>